<keyword evidence="2" id="KW-1133">Transmembrane helix</keyword>
<evidence type="ECO:0000313" key="4">
    <source>
        <dbReference type="Proteomes" id="UP000054248"/>
    </source>
</evidence>
<name>A0A0C3PT15_9AGAM</name>
<dbReference type="EMBL" id="KN823334">
    <property type="protein sequence ID" value="KIO17885.1"/>
    <property type="molecule type" value="Genomic_DNA"/>
</dbReference>
<feature type="compositionally biased region" description="Pro residues" evidence="1">
    <location>
        <begin position="195"/>
        <end position="205"/>
    </location>
</feature>
<feature type="region of interest" description="Disordered" evidence="1">
    <location>
        <begin position="1"/>
        <end position="67"/>
    </location>
</feature>
<evidence type="ECO:0000256" key="2">
    <source>
        <dbReference type="SAM" id="Phobius"/>
    </source>
</evidence>
<protein>
    <submittedName>
        <fullName evidence="3">Uncharacterized protein</fullName>
    </submittedName>
</protein>
<sequence length="293" mass="32375">MTPTTDAEGLIDHPPKRLAPRAQPTFNFRNPKRDTSISQSQSIRAPPSRRFLHNKRRPLSGPTPRLGMPRFKKSLEHVPILQSQQSRRHRVLPLQIRTSSSRAMNMAKNLVVVVAFADVALLTLLSFCYASLLSIFGSRDLGMRFGVGDGKPPVSYDNNNIDLDVYGCHQPSSRDLDPAEHVNISTAVASLPIKPNSPMPQPEPFQEPDDSSREVQFPKPDLSSSVEQTGNQAVPSSSGSGPSEIHQDHQGITPRVMAKPEHDVTNYYEGKPWNPESSEKTKGEVEGCHCVIC</sequence>
<feature type="transmembrane region" description="Helical" evidence="2">
    <location>
        <begin position="110"/>
        <end position="136"/>
    </location>
</feature>
<evidence type="ECO:0000256" key="1">
    <source>
        <dbReference type="SAM" id="MobiDB-lite"/>
    </source>
</evidence>
<accession>A0A0C3PT15</accession>
<reference evidence="3 4" key="1">
    <citation type="submission" date="2014-04" db="EMBL/GenBank/DDBJ databases">
        <authorList>
            <consortium name="DOE Joint Genome Institute"/>
            <person name="Kuo A."/>
            <person name="Girlanda M."/>
            <person name="Perotto S."/>
            <person name="Kohler A."/>
            <person name="Nagy L.G."/>
            <person name="Floudas D."/>
            <person name="Copeland A."/>
            <person name="Barry K.W."/>
            <person name="Cichocki N."/>
            <person name="Veneault-Fourrey C."/>
            <person name="LaButti K."/>
            <person name="Lindquist E.A."/>
            <person name="Lipzen A."/>
            <person name="Lundell T."/>
            <person name="Morin E."/>
            <person name="Murat C."/>
            <person name="Sun H."/>
            <person name="Tunlid A."/>
            <person name="Henrissat B."/>
            <person name="Grigoriev I.V."/>
            <person name="Hibbett D.S."/>
            <person name="Martin F."/>
            <person name="Nordberg H.P."/>
            <person name="Cantor M.N."/>
            <person name="Hua S.X."/>
        </authorList>
    </citation>
    <scope>NUCLEOTIDE SEQUENCE [LARGE SCALE GENOMIC DNA]</scope>
    <source>
        <strain evidence="3 4">MUT 4182</strain>
    </source>
</reference>
<keyword evidence="4" id="KW-1185">Reference proteome</keyword>
<feature type="compositionally biased region" description="Basic and acidic residues" evidence="1">
    <location>
        <begin position="277"/>
        <end position="286"/>
    </location>
</feature>
<keyword evidence="2" id="KW-0812">Transmembrane</keyword>
<feature type="region of interest" description="Disordered" evidence="1">
    <location>
        <begin position="190"/>
        <end position="286"/>
    </location>
</feature>
<evidence type="ECO:0000313" key="3">
    <source>
        <dbReference type="EMBL" id="KIO17885.1"/>
    </source>
</evidence>
<dbReference type="Proteomes" id="UP000054248">
    <property type="component" value="Unassembled WGS sequence"/>
</dbReference>
<gene>
    <name evidence="3" type="ORF">M407DRAFT_12137</name>
</gene>
<dbReference type="AlphaFoldDB" id="A0A0C3PT15"/>
<dbReference type="HOGENOM" id="CLU_950592_0_0_1"/>
<organism evidence="3 4">
    <name type="scientific">Tulasnella calospora MUT 4182</name>
    <dbReference type="NCBI Taxonomy" id="1051891"/>
    <lineage>
        <taxon>Eukaryota</taxon>
        <taxon>Fungi</taxon>
        <taxon>Dikarya</taxon>
        <taxon>Basidiomycota</taxon>
        <taxon>Agaricomycotina</taxon>
        <taxon>Agaricomycetes</taxon>
        <taxon>Cantharellales</taxon>
        <taxon>Tulasnellaceae</taxon>
        <taxon>Tulasnella</taxon>
    </lineage>
</organism>
<reference evidence="4" key="2">
    <citation type="submission" date="2015-01" db="EMBL/GenBank/DDBJ databases">
        <title>Evolutionary Origins and Diversification of the Mycorrhizal Mutualists.</title>
        <authorList>
            <consortium name="DOE Joint Genome Institute"/>
            <consortium name="Mycorrhizal Genomics Consortium"/>
            <person name="Kohler A."/>
            <person name="Kuo A."/>
            <person name="Nagy L.G."/>
            <person name="Floudas D."/>
            <person name="Copeland A."/>
            <person name="Barry K.W."/>
            <person name="Cichocki N."/>
            <person name="Veneault-Fourrey C."/>
            <person name="LaButti K."/>
            <person name="Lindquist E.A."/>
            <person name="Lipzen A."/>
            <person name="Lundell T."/>
            <person name="Morin E."/>
            <person name="Murat C."/>
            <person name="Riley R."/>
            <person name="Ohm R."/>
            <person name="Sun H."/>
            <person name="Tunlid A."/>
            <person name="Henrissat B."/>
            <person name="Grigoriev I.V."/>
            <person name="Hibbett D.S."/>
            <person name="Martin F."/>
        </authorList>
    </citation>
    <scope>NUCLEOTIDE SEQUENCE [LARGE SCALE GENOMIC DNA]</scope>
    <source>
        <strain evidence="4">MUT 4182</strain>
    </source>
</reference>
<proteinExistence type="predicted"/>
<feature type="compositionally biased region" description="Polar residues" evidence="1">
    <location>
        <begin position="222"/>
        <end position="241"/>
    </location>
</feature>
<keyword evidence="2" id="KW-0472">Membrane</keyword>